<dbReference type="InterPro" id="IPR036960">
    <property type="entry name" value="T-box_sf"/>
</dbReference>
<gene>
    <name evidence="9" type="ORF">OXX778_LOCUS12055</name>
</gene>
<evidence type="ECO:0000256" key="4">
    <source>
        <dbReference type="ARBA" id="ARBA00023163"/>
    </source>
</evidence>
<feature type="compositionally biased region" description="Low complexity" evidence="7">
    <location>
        <begin position="361"/>
        <end position="378"/>
    </location>
</feature>
<keyword evidence="3 6" id="KW-0238">DNA-binding</keyword>
<dbReference type="GO" id="GO:0000978">
    <property type="term" value="F:RNA polymerase II cis-regulatory region sequence-specific DNA binding"/>
    <property type="evidence" value="ECO:0007669"/>
    <property type="project" value="InterPro"/>
</dbReference>
<keyword evidence="2" id="KW-0805">Transcription regulation</keyword>
<dbReference type="EMBL" id="CAJNOC010002125">
    <property type="protein sequence ID" value="CAF0914103.1"/>
    <property type="molecule type" value="Genomic_DNA"/>
</dbReference>
<evidence type="ECO:0000256" key="5">
    <source>
        <dbReference type="ARBA" id="ARBA00023242"/>
    </source>
</evidence>
<proteinExistence type="predicted"/>
<name>A0A814AGB7_9BILA</name>
<evidence type="ECO:0000256" key="2">
    <source>
        <dbReference type="ARBA" id="ARBA00023015"/>
    </source>
</evidence>
<evidence type="ECO:0000256" key="7">
    <source>
        <dbReference type="SAM" id="MobiDB-lite"/>
    </source>
</evidence>
<feature type="region of interest" description="Disordered" evidence="7">
    <location>
        <begin position="558"/>
        <end position="615"/>
    </location>
</feature>
<organism evidence="9 10">
    <name type="scientific">Brachionus calyciflorus</name>
    <dbReference type="NCBI Taxonomy" id="104777"/>
    <lineage>
        <taxon>Eukaryota</taxon>
        <taxon>Metazoa</taxon>
        <taxon>Spiralia</taxon>
        <taxon>Gnathifera</taxon>
        <taxon>Rotifera</taxon>
        <taxon>Eurotatoria</taxon>
        <taxon>Monogononta</taxon>
        <taxon>Pseudotrocha</taxon>
        <taxon>Ploima</taxon>
        <taxon>Brachionidae</taxon>
        <taxon>Brachionus</taxon>
    </lineage>
</organism>
<dbReference type="GO" id="GO:0045893">
    <property type="term" value="P:positive regulation of DNA-templated transcription"/>
    <property type="evidence" value="ECO:0007669"/>
    <property type="project" value="InterPro"/>
</dbReference>
<dbReference type="GO" id="GO:0000981">
    <property type="term" value="F:DNA-binding transcription factor activity, RNA polymerase II-specific"/>
    <property type="evidence" value="ECO:0007669"/>
    <property type="project" value="TreeGrafter"/>
</dbReference>
<dbReference type="InterPro" id="IPR046360">
    <property type="entry name" value="T-box_DNA-bd"/>
</dbReference>
<keyword evidence="10" id="KW-1185">Reference proteome</keyword>
<dbReference type="PANTHER" id="PTHR11267:SF190">
    <property type="entry name" value="T-BOX TRANSCRIPTION FACTOR TBX20"/>
    <property type="match status" value="1"/>
</dbReference>
<feature type="compositionally biased region" description="Low complexity" evidence="7">
    <location>
        <begin position="593"/>
        <end position="609"/>
    </location>
</feature>
<comment type="caution">
    <text evidence="9">The sequence shown here is derived from an EMBL/GenBank/DDBJ whole genome shotgun (WGS) entry which is preliminary data.</text>
</comment>
<feature type="compositionally biased region" description="Polar residues" evidence="7">
    <location>
        <begin position="579"/>
        <end position="592"/>
    </location>
</feature>
<dbReference type="FunFam" id="2.60.40.820:FF:000008">
    <property type="entry name" value="T-box transcription factor TBX20"/>
    <property type="match status" value="1"/>
</dbReference>
<feature type="domain" description="T-box" evidence="8">
    <location>
        <begin position="148"/>
        <end position="342"/>
    </location>
</feature>
<dbReference type="Gene3D" id="2.60.40.820">
    <property type="entry name" value="Transcription factor, T-box"/>
    <property type="match status" value="1"/>
</dbReference>
<accession>A0A814AGB7</accession>
<protein>
    <recommendedName>
        <fullName evidence="8">T-box domain-containing protein</fullName>
    </recommendedName>
</protein>
<dbReference type="PANTHER" id="PTHR11267">
    <property type="entry name" value="T-BOX PROTEIN-RELATED"/>
    <property type="match status" value="1"/>
</dbReference>
<evidence type="ECO:0000256" key="1">
    <source>
        <dbReference type="ARBA" id="ARBA00004123"/>
    </source>
</evidence>
<evidence type="ECO:0000313" key="9">
    <source>
        <dbReference type="EMBL" id="CAF0914103.1"/>
    </source>
</evidence>
<dbReference type="InterPro" id="IPR008967">
    <property type="entry name" value="p53-like_TF_DNA-bd_sf"/>
</dbReference>
<dbReference type="AlphaFoldDB" id="A0A814AGB7"/>
<dbReference type="GO" id="GO:0001708">
    <property type="term" value="P:cell fate specification"/>
    <property type="evidence" value="ECO:0007669"/>
    <property type="project" value="TreeGrafter"/>
</dbReference>
<comment type="caution">
    <text evidence="6">Lacks conserved residue(s) required for the propagation of feature annotation.</text>
</comment>
<dbReference type="InterPro" id="IPR001699">
    <property type="entry name" value="TF_T-box"/>
</dbReference>
<evidence type="ECO:0000256" key="3">
    <source>
        <dbReference type="ARBA" id="ARBA00023125"/>
    </source>
</evidence>
<dbReference type="SUPFAM" id="SSF49417">
    <property type="entry name" value="p53-like transcription factors"/>
    <property type="match status" value="1"/>
</dbReference>
<comment type="subcellular location">
    <subcellularLocation>
        <location evidence="1 6">Nucleus</location>
    </subcellularLocation>
</comment>
<dbReference type="InterPro" id="IPR018186">
    <property type="entry name" value="TF_T-box_CS"/>
</dbReference>
<dbReference type="OrthoDB" id="7442607at2759"/>
<dbReference type="GO" id="GO:0000785">
    <property type="term" value="C:chromatin"/>
    <property type="evidence" value="ECO:0007669"/>
    <property type="project" value="TreeGrafter"/>
</dbReference>
<dbReference type="PROSITE" id="PS01283">
    <property type="entry name" value="TBOX_1"/>
    <property type="match status" value="1"/>
</dbReference>
<dbReference type="PROSITE" id="PS50252">
    <property type="entry name" value="TBOX_3"/>
    <property type="match status" value="1"/>
</dbReference>
<sequence length="615" mass="69450">MILSEKASAFFIENLIAKSDKKPKIQDNFDSNCSSSDSSFSLNEFNKNECISPVSVIDRDETECKKEYSPNSSQLSPNFYSPVKDSKKRKCPDDESCDRFYDYQTASKNRIVKTNQSQLEDSEPNSITKAKTEICKGDEELKAIECFLETDDLWKKFHELGTEMIITKSGRRMFPPLRVSFGNAKIHQKYIIAMDIVPTDTKRYRYAYHRSSWLVAGKADPPVQSRLFVHPDGPFTGDTLYKQIVSFEKVKLTNNEMDKCGHIVLNSMHKYQPRVHIIKKPDDNKYSANNLFKLQVTSDLEAFEYKTFVFPETSFIAVTAYQNQLITKLKIDSNPFAKGFRDSSRLSDLERESIEQLIKDNSNSSNPQNPISSNFNPNVNEYQSYAHNSSSNGMKMFNDISSMASLIATATALAAASGKQLGQNNILNGLNYQLNPSNMTLHPEQAAALANAYKYNSLYSNGAIQQQQQQLQQNNLAKYMSYFYNKPIEQIQRLLHEQSENGQSMLAQQVQNQSQTLSSIQRLAQMRYNPYMKNSQINSTTSESPNSLTFSPRILQINKNSRSPSPSNSCPSPSKDIVNRTSPAQSPNLENINTSSSSLSVSTNSSLNSPKEKSL</sequence>
<dbReference type="Pfam" id="PF00907">
    <property type="entry name" value="T-box"/>
    <property type="match status" value="1"/>
</dbReference>
<keyword evidence="5 6" id="KW-0539">Nucleus</keyword>
<evidence type="ECO:0000313" key="10">
    <source>
        <dbReference type="Proteomes" id="UP000663879"/>
    </source>
</evidence>
<evidence type="ECO:0000256" key="6">
    <source>
        <dbReference type="PROSITE-ProRule" id="PRU00201"/>
    </source>
</evidence>
<keyword evidence="4" id="KW-0804">Transcription</keyword>
<evidence type="ECO:0000259" key="8">
    <source>
        <dbReference type="PROSITE" id="PS50252"/>
    </source>
</evidence>
<dbReference type="GO" id="GO:0048731">
    <property type="term" value="P:system development"/>
    <property type="evidence" value="ECO:0007669"/>
    <property type="project" value="UniProtKB-ARBA"/>
</dbReference>
<reference evidence="9" key="1">
    <citation type="submission" date="2021-02" db="EMBL/GenBank/DDBJ databases">
        <authorList>
            <person name="Nowell W R."/>
        </authorList>
    </citation>
    <scope>NUCLEOTIDE SEQUENCE</scope>
    <source>
        <strain evidence="9">Ploen Becks lab</strain>
    </source>
</reference>
<dbReference type="GO" id="GO:0005634">
    <property type="term" value="C:nucleus"/>
    <property type="evidence" value="ECO:0007669"/>
    <property type="project" value="UniProtKB-SubCell"/>
</dbReference>
<dbReference type="Proteomes" id="UP000663879">
    <property type="component" value="Unassembled WGS sequence"/>
</dbReference>
<dbReference type="SMART" id="SM00425">
    <property type="entry name" value="TBOX"/>
    <property type="match status" value="1"/>
</dbReference>
<dbReference type="PRINTS" id="PR00937">
    <property type="entry name" value="TBOX"/>
</dbReference>
<feature type="compositionally biased region" description="Low complexity" evidence="7">
    <location>
        <begin position="561"/>
        <end position="574"/>
    </location>
</feature>
<feature type="region of interest" description="Disordered" evidence="7">
    <location>
        <begin position="359"/>
        <end position="384"/>
    </location>
</feature>